<dbReference type="EMBL" id="CP104377">
    <property type="protein sequence ID" value="UXC20039.1"/>
    <property type="molecule type" value="Genomic_DNA"/>
</dbReference>
<dbReference type="PROSITE" id="PS51257">
    <property type="entry name" value="PROKAR_LIPOPROTEIN"/>
    <property type="match status" value="1"/>
</dbReference>
<name>A0ABY6A5C5_9BURK</name>
<reference evidence="2" key="1">
    <citation type="submission" date="2022-09" db="EMBL/GenBank/DDBJ databases">
        <title>Bacterial diversity in gut of crayfish and pufferfish.</title>
        <authorList>
            <person name="Huang Y."/>
        </authorList>
    </citation>
    <scope>NUCLEOTIDE SEQUENCE</scope>
    <source>
        <strain evidence="2">PR12</strain>
    </source>
</reference>
<gene>
    <name evidence="2" type="ORF">N4T19_08005</name>
</gene>
<evidence type="ECO:0000313" key="2">
    <source>
        <dbReference type="EMBL" id="UXC20039.1"/>
    </source>
</evidence>
<protein>
    <recommendedName>
        <fullName evidence="4">Lipoprotein</fullName>
    </recommendedName>
</protein>
<organism evidence="2 3">
    <name type="scientific">Comamonas squillarum</name>
    <dbReference type="NCBI Taxonomy" id="2977320"/>
    <lineage>
        <taxon>Bacteria</taxon>
        <taxon>Pseudomonadati</taxon>
        <taxon>Pseudomonadota</taxon>
        <taxon>Betaproteobacteria</taxon>
        <taxon>Burkholderiales</taxon>
        <taxon>Comamonadaceae</taxon>
        <taxon>Comamonas</taxon>
    </lineage>
</organism>
<dbReference type="Proteomes" id="UP001058290">
    <property type="component" value="Chromosome"/>
</dbReference>
<dbReference type="RefSeq" id="WP_260719851.1">
    <property type="nucleotide sequence ID" value="NZ_CP104377.1"/>
</dbReference>
<feature type="region of interest" description="Disordered" evidence="1">
    <location>
        <begin position="139"/>
        <end position="159"/>
    </location>
</feature>
<sequence>MKTILSGVACAGLVLTGCSTASKDIAASYVSPMQYNTYDCDQITAENARLSGKVTQLSGRLDEAASNDKAITGVGIVLFWPALFALGGTKQQEAEYAKLKGEHDALQQAAILKKCSMGTPTLQAKQPSETANKIAVADQVASTPQVPDATPPAEVAKQD</sequence>
<keyword evidence="3" id="KW-1185">Reference proteome</keyword>
<evidence type="ECO:0000313" key="3">
    <source>
        <dbReference type="Proteomes" id="UP001058290"/>
    </source>
</evidence>
<evidence type="ECO:0008006" key="4">
    <source>
        <dbReference type="Google" id="ProtNLM"/>
    </source>
</evidence>
<evidence type="ECO:0000256" key="1">
    <source>
        <dbReference type="SAM" id="MobiDB-lite"/>
    </source>
</evidence>
<accession>A0ABY6A5C5</accession>
<proteinExistence type="predicted"/>